<dbReference type="GO" id="GO:0003684">
    <property type="term" value="F:damaged DNA binding"/>
    <property type="evidence" value="ECO:0007669"/>
    <property type="project" value="InterPro"/>
</dbReference>
<dbReference type="EMBL" id="DAKRPA010000007">
    <property type="protein sequence ID" value="DBA04493.1"/>
    <property type="molecule type" value="Genomic_DNA"/>
</dbReference>
<keyword evidence="7 24" id="KW-0812">Transmembrane</keyword>
<dbReference type="GO" id="GO:0006310">
    <property type="term" value="P:DNA recombination"/>
    <property type="evidence" value="ECO:0007669"/>
    <property type="project" value="UniProtKB-KW"/>
</dbReference>
<dbReference type="GO" id="GO:0043564">
    <property type="term" value="C:Ku70:Ku80 complex"/>
    <property type="evidence" value="ECO:0007669"/>
    <property type="project" value="InterPro"/>
</dbReference>
<evidence type="ECO:0000256" key="21">
    <source>
        <dbReference type="ARBA" id="ARBA00023242"/>
    </source>
</evidence>
<dbReference type="InterPro" id="IPR036465">
    <property type="entry name" value="vWFA_dom_sf"/>
</dbReference>
<dbReference type="SFLD" id="SFLDG00002">
    <property type="entry name" value="C1.7:_P-type_atpase_like"/>
    <property type="match status" value="1"/>
</dbReference>
<dbReference type="InterPro" id="IPR023298">
    <property type="entry name" value="ATPase_P-typ_TM_dom_sf"/>
</dbReference>
<dbReference type="Pfam" id="PF00702">
    <property type="entry name" value="Hydrolase"/>
    <property type="match status" value="1"/>
</dbReference>
<dbReference type="Pfam" id="PF08785">
    <property type="entry name" value="Ku_PK_bind"/>
    <property type="match status" value="1"/>
</dbReference>
<feature type="compositionally biased region" description="Acidic residues" evidence="23">
    <location>
        <begin position="2434"/>
        <end position="2457"/>
    </location>
</feature>
<evidence type="ECO:0000256" key="23">
    <source>
        <dbReference type="SAM" id="MobiDB-lite"/>
    </source>
</evidence>
<evidence type="ECO:0000256" key="20">
    <source>
        <dbReference type="ARBA" id="ARBA00023204"/>
    </source>
</evidence>
<keyword evidence="21" id="KW-0539">Nucleus</keyword>
<dbReference type="FunFam" id="3.40.1110.10:FF:000005">
    <property type="entry name" value="Plasma membrane ATPase"/>
    <property type="match status" value="1"/>
</dbReference>
<feature type="compositionally biased region" description="Basic and acidic residues" evidence="23">
    <location>
        <begin position="2045"/>
        <end position="2064"/>
    </location>
</feature>
<feature type="region of interest" description="Disordered" evidence="23">
    <location>
        <begin position="2045"/>
        <end position="2066"/>
    </location>
</feature>
<dbReference type="GO" id="GO:0120029">
    <property type="term" value="P:proton export across plasma membrane"/>
    <property type="evidence" value="ECO:0007669"/>
    <property type="project" value="InterPro"/>
</dbReference>
<dbReference type="GO" id="GO:0015074">
    <property type="term" value="P:DNA integration"/>
    <property type="evidence" value="ECO:0007669"/>
    <property type="project" value="InterPro"/>
</dbReference>
<dbReference type="Proteomes" id="UP001146120">
    <property type="component" value="Unassembled WGS sequence"/>
</dbReference>
<evidence type="ECO:0000256" key="14">
    <source>
        <dbReference type="ARBA" id="ARBA00022842"/>
    </source>
</evidence>
<evidence type="ECO:0000256" key="10">
    <source>
        <dbReference type="ARBA" id="ARBA00022763"/>
    </source>
</evidence>
<protein>
    <recommendedName>
        <fullName evidence="5">P-type H(+)-exporting transporter</fullName>
        <ecNumber evidence="5">7.1.2.1</ecNumber>
    </recommendedName>
    <alternativeName>
        <fullName evidence="22">Proton pump</fullName>
    </alternativeName>
</protein>
<dbReference type="GO" id="GO:0008553">
    <property type="term" value="F:P-type proton-exporting transporter activity"/>
    <property type="evidence" value="ECO:0007669"/>
    <property type="project" value="UniProtKB-EC"/>
</dbReference>
<dbReference type="InterPro" id="IPR023214">
    <property type="entry name" value="HAD_sf"/>
</dbReference>
<dbReference type="PRINTS" id="PR00120">
    <property type="entry name" value="HATPASE"/>
</dbReference>
<feature type="domain" description="Integrase catalytic" evidence="25">
    <location>
        <begin position="1588"/>
        <end position="1751"/>
    </location>
</feature>
<dbReference type="Gene3D" id="3.40.50.1000">
    <property type="entry name" value="HAD superfamily/HAD-like"/>
    <property type="match status" value="1"/>
</dbReference>
<feature type="transmembrane region" description="Helical" evidence="24">
    <location>
        <begin position="265"/>
        <end position="289"/>
    </location>
</feature>
<dbReference type="InterPro" id="IPR036397">
    <property type="entry name" value="RNaseH_sf"/>
</dbReference>
<evidence type="ECO:0000256" key="6">
    <source>
        <dbReference type="ARBA" id="ARBA00022553"/>
    </source>
</evidence>
<evidence type="ECO:0000313" key="27">
    <source>
        <dbReference type="Proteomes" id="UP001146120"/>
    </source>
</evidence>
<dbReference type="Gene3D" id="1.25.40.240">
    <property type="entry name" value="Ku, C-terminal domain"/>
    <property type="match status" value="1"/>
</dbReference>
<evidence type="ECO:0000256" key="4">
    <source>
        <dbReference type="ARBA" id="ARBA00008804"/>
    </source>
</evidence>
<keyword evidence="20" id="KW-0234">DNA repair</keyword>
<dbReference type="CDD" id="cd00873">
    <property type="entry name" value="KU80"/>
    <property type="match status" value="1"/>
</dbReference>
<reference evidence="26" key="1">
    <citation type="submission" date="2022-11" db="EMBL/GenBank/DDBJ databases">
        <authorList>
            <person name="Morgan W.R."/>
            <person name="Tartar A."/>
        </authorList>
    </citation>
    <scope>NUCLEOTIDE SEQUENCE</scope>
    <source>
        <strain evidence="26">ARSEF 373</strain>
    </source>
</reference>
<dbReference type="InterPro" id="IPR024193">
    <property type="entry name" value="Ku80"/>
</dbReference>
<keyword evidence="12" id="KW-0347">Helicase</keyword>
<evidence type="ECO:0000256" key="17">
    <source>
        <dbReference type="ARBA" id="ARBA00023125"/>
    </source>
</evidence>
<dbReference type="InterPro" id="IPR023299">
    <property type="entry name" value="ATPase_P-typ_cyto_dom_N"/>
</dbReference>
<dbReference type="GO" id="GO:0000723">
    <property type="term" value="P:telomere maintenance"/>
    <property type="evidence" value="ECO:0007669"/>
    <property type="project" value="InterPro"/>
</dbReference>
<dbReference type="SUPFAM" id="SSF100939">
    <property type="entry name" value="SPOC domain-like"/>
    <property type="match status" value="1"/>
</dbReference>
<evidence type="ECO:0000256" key="15">
    <source>
        <dbReference type="ARBA" id="ARBA00022967"/>
    </source>
</evidence>
<dbReference type="InterPro" id="IPR001757">
    <property type="entry name" value="P_typ_ATPase"/>
</dbReference>
<gene>
    <name evidence="26" type="ORF">N0F65_011041</name>
</gene>
<keyword evidence="18 24" id="KW-0472">Membrane</keyword>
<feature type="transmembrane region" description="Helical" evidence="24">
    <location>
        <begin position="922"/>
        <end position="942"/>
    </location>
</feature>
<sequence length="2621" mass="292661">MPTEKSLVTDVPVKWAEIPLPSVLERLQTTRHGLSTVDAQRRLVEYGPNQLPEEEVNKLKVFLGFMWNPLSMEVAAVLSIVLLDISDFCLIIFLLLLNATIGFIEEMQAGAAVASLRSHLAPEAKALRDGKMVNVPASQLVPGDVIRVRLGDVIPADLKFLEGDPIKVDQSSLTGESLPVTKEVGYEGYSGSVVKQGETEAVVTCTGAHTFLGRAAQQIASAESHGRLQQVLSTVGNFCLVSIVLWCVIELIVQMGSRSSQNPCFLVTDGCLGVANILVLIVGGIPVAMPTVLSVTLAIGSSALAKENAIVTRLTCIEETASMEILCSDKTGTLTLNQLSVDMANIVTYNNASEYDVLKYAALAARVENNEAIDTVCFNSFKDKDTLKDAFTLLHYTPFDPTTKITIAKLKDNETGEVFRACKGAPQIVLTLDTNAEALRDSVEGRINEFASRGFRGLGVAVDRSGDVPLDKCQWKMIGLLPLFDPPRHDTADTIRRATELGVTVKMVTGDQRAIAIETCRQLGMPTNILDTSFFNQASPPGVNLAQLIYGTDGFAQVFPEHKFEIVKHLQSLGKVVGMTGDGVNDAPALAQADIGVAVDDASDAARAAADIVLMSSGLSVIITAIWKSREIFLRMKNYAMYSIAMTVRVGFTFVILTVAWNWYFPTLLIVILAILNDVFASSITFGLWLTLSTVVLFYVVHDTHGFQTVGAENLCVSCTQHDCQSFFTASVKKCSKVGDANVCGELDGSVVKGASLVDVGSFRAATIDAYWAHYVDTFGSNATLFADLSNIHAHSLPGSVNPTALEGYDQFVYQYTIGESGAPFLGLKYDPYEAAQNDDERFIGHDLVALTNQVPFCDYVWSFSNPNSTWTKGYKHIDPGMERNEGVLRSLVYVQVSISGQALIFVTRTSTWWFANRPCNMLLLAFILAQVVASVIGAVGFRGYPVDRIAVIGCGGCRIPIGLISRLFVDHVLECSSEPFEQRRSMSLLALKTSVKPFDENQREQYVTYKVRTNQHDPTDCVSMHIRHFEHGNGEEWLMWRKQFEYIRHLKQRQEPAELYQNIRILLRGAALVRFEAVNDSRPASKIRQHLRETPKPADMTIEEYVARIHQINDLITFLPPPNSRLVDHELREIVEANVPRSWQKRSHDTSERRARHNRPQESHYMDIDTGESCYNIDVEPVLTNSKSRATPAPPLADKEPVTTELLVSIPLGEGKTRLVRALADFGSPREGSSKPLEHLRCASSEFTTNRVINHNEFVTASSAPIRGYDMILGRELILKLQMRFDFGRRTMEWDELEVPMRHRIDLNAERQVYEISSSVDKAERRMIDILDAKYRKVTVNECVPTHLTEDEQAALRQLLLEFDDLNEGTIGTMPGEPYSFNLKEGVRPFHARPFGVPQAYLEPVKKEVERLERLGVIVRDARTPWAAPAFIIPKKDNTARFLTDFRRLNALIGKYRYLRLTMGICTAPDEFQRRMQLLLGDLPYVRVYLDDVLIITATNFQDHLAHVRTVCERFRASGLQINMRKSRFAALETEYLCYRLTPDEIQPLADKISAIQAISVPRTNRDLRRFIGLKWKRNKKKYGKLPATTPVVEPWKVVCVDQIGPYNHASSRKKYSAMTMIDPATGWFEVKAVTDKEAKTAAHILDNEWFCRYPRPEFCVYDQGCEFTGFEFQEMLESYGVKARPTTVKNPQANSILERPHQVLGAMVRTSNLDDNTWEQILPSVAFAIRATVSTTKEAIPGQLVFGRDMVLGTTFVANWKRIRERKLQQVQRDNARENNSRIDHRYNVGDWVLVLKDKGRLNKLEQPTEGPFAILQVHDNGTIVIQRAAYEETINIRRVAPYRPVVEADAEATVVLLNAGSTMTALLKERPAALKPSEQEPGLHTRFDAAVAAVNMLVQQKVCRARTVLVVALLALIFRAGESIETRNQLNEEQGEGEYSNVSVLSAIDTPTLHMCNVLKQLRPTADPAVKVDILDGLIVALDLLFRRTDNKKYEKRLLVITDAASRIHDASDVGSVVEMIQSMDVKLQIVGIDFTHSTENTVKKEEDGSDDVTVKTEEPPRTTPAEMADEIKVENEKMLVSVAREVNGEVQSASRRMQLLSQGMKKTVALVTKFRGNLEVGSDFGIPIFCYLKTKVATLPTLAKESQTSYEKETMGKVKMDRRYTNPQNPDEDVAPEEQVKAYRYGMEKVPFSSADVASAKFETEKSLKVLGFLDQHQLSHAKFIANTDIMIAEPGNLRAAQALCALVKAMAKMEQVAIARFVPRKNSAPRIVALIPHTPSKDTNYYCLWSQQLPYVEDVRNYEFAPLRTAKFTPNAKQQELADKLVDSLSVREDRADDVGMCFNPVLRRFFHAVEKRASDPDAPIPPLPSYVDTCLNMDLARQLKIKDVIQEFGDAFQLKEAVKKQGARKKKSFWSDVGPTDVKKEDADDKDNEQQDDNGGDGDDAGSDFDLDELLDGGDVTSVGSMNPISDFETLVDLGKKNRDRLTAAVTGMEAQVEMFFTSGNASFYPKALQCLQHFRKRSMELQYGSQFNDFLTRLKSALERTVHDAAWKAIERENLTLISNVEDPMVSTTPAQARTFLFGEEELKIEATAASLSSQVEEIANEDDMFAEFE</sequence>
<dbReference type="Gene3D" id="1.20.1110.10">
    <property type="entry name" value="Calcium-transporting ATPase, transmembrane domain"/>
    <property type="match status" value="2"/>
</dbReference>
<keyword evidence="17" id="KW-0238">DNA-binding</keyword>
<evidence type="ECO:0000256" key="8">
    <source>
        <dbReference type="ARBA" id="ARBA00022723"/>
    </source>
</evidence>
<dbReference type="Pfam" id="PF00122">
    <property type="entry name" value="E1-E2_ATPase"/>
    <property type="match status" value="1"/>
</dbReference>
<keyword evidence="13" id="KW-0067">ATP-binding</keyword>
<accession>A0AAV2ZBY0</accession>
<feature type="transmembrane region" description="Helical" evidence="24">
    <location>
        <begin position="667"/>
        <end position="700"/>
    </location>
</feature>
<evidence type="ECO:0000256" key="11">
    <source>
        <dbReference type="ARBA" id="ARBA00022801"/>
    </source>
</evidence>
<keyword evidence="10" id="KW-0227">DNA damage</keyword>
<evidence type="ECO:0000259" key="25">
    <source>
        <dbReference type="PROSITE" id="PS50994"/>
    </source>
</evidence>
<feature type="transmembrane region" description="Helical" evidence="24">
    <location>
        <begin position="74"/>
        <end position="97"/>
    </location>
</feature>
<dbReference type="PROSITE" id="PS00154">
    <property type="entry name" value="ATPASE_E1_E2"/>
    <property type="match status" value="1"/>
</dbReference>
<dbReference type="GO" id="GO:0046872">
    <property type="term" value="F:metal ion binding"/>
    <property type="evidence" value="ECO:0007669"/>
    <property type="project" value="UniProtKB-KW"/>
</dbReference>
<evidence type="ECO:0000256" key="12">
    <source>
        <dbReference type="ARBA" id="ARBA00022806"/>
    </source>
</evidence>
<evidence type="ECO:0000256" key="1">
    <source>
        <dbReference type="ARBA" id="ARBA00004123"/>
    </source>
</evidence>
<dbReference type="SMART" id="SM00831">
    <property type="entry name" value="Cation_ATPase_N"/>
    <property type="match status" value="1"/>
</dbReference>
<evidence type="ECO:0000256" key="24">
    <source>
        <dbReference type="SAM" id="Phobius"/>
    </source>
</evidence>
<evidence type="ECO:0000256" key="22">
    <source>
        <dbReference type="ARBA" id="ARBA00031813"/>
    </source>
</evidence>
<dbReference type="GO" id="GO:0005524">
    <property type="term" value="F:ATP binding"/>
    <property type="evidence" value="ECO:0007669"/>
    <property type="project" value="UniProtKB-KW"/>
</dbReference>
<dbReference type="FunFam" id="2.70.150.10:FF:000042">
    <property type="entry name" value="Plasma membrane ATPase"/>
    <property type="match status" value="1"/>
</dbReference>
<dbReference type="Pfam" id="PF00078">
    <property type="entry name" value="RVT_1"/>
    <property type="match status" value="1"/>
</dbReference>
<dbReference type="CDD" id="cd01647">
    <property type="entry name" value="RT_LTR"/>
    <property type="match status" value="1"/>
</dbReference>
<keyword evidence="11" id="KW-0378">Hydrolase</keyword>
<evidence type="ECO:0000256" key="19">
    <source>
        <dbReference type="ARBA" id="ARBA00023172"/>
    </source>
</evidence>
<dbReference type="Gene3D" id="3.40.50.410">
    <property type="entry name" value="von Willebrand factor, type A domain"/>
    <property type="match status" value="1"/>
</dbReference>
<dbReference type="SUPFAM" id="SSF81665">
    <property type="entry name" value="Calcium ATPase, transmembrane domain M"/>
    <property type="match status" value="1"/>
</dbReference>
<keyword evidence="8" id="KW-0479">Metal-binding</keyword>
<dbReference type="GO" id="GO:0006303">
    <property type="term" value="P:double-strand break repair via nonhomologous end joining"/>
    <property type="evidence" value="ECO:0007669"/>
    <property type="project" value="InterPro"/>
</dbReference>
<dbReference type="InterPro" id="IPR044492">
    <property type="entry name" value="P_typ_ATPase_HD_dom"/>
</dbReference>
<dbReference type="InterPro" id="IPR004014">
    <property type="entry name" value="ATPase_P-typ_cation-transptr_N"/>
</dbReference>
<dbReference type="GO" id="GO:0016887">
    <property type="term" value="F:ATP hydrolysis activity"/>
    <property type="evidence" value="ECO:0007669"/>
    <property type="project" value="InterPro"/>
</dbReference>
<dbReference type="InterPro" id="IPR005161">
    <property type="entry name" value="Ku_N"/>
</dbReference>
<comment type="subcellular location">
    <subcellularLocation>
        <location evidence="2">Membrane</location>
        <topology evidence="2">Multi-pass membrane protein</topology>
    </subcellularLocation>
    <subcellularLocation>
        <location evidence="1">Nucleus</location>
    </subcellularLocation>
</comment>
<dbReference type="Gene3D" id="2.40.290.10">
    <property type="match status" value="1"/>
</dbReference>
<reference evidence="26" key="2">
    <citation type="journal article" date="2023" name="Microbiol Resour">
        <title>Decontamination and Annotation of the Draft Genome Sequence of the Oomycete Lagenidium giganteum ARSEF 373.</title>
        <authorList>
            <person name="Morgan W.R."/>
            <person name="Tartar A."/>
        </authorList>
    </citation>
    <scope>NUCLEOTIDE SEQUENCE</scope>
    <source>
        <strain evidence="26">ARSEF 373</strain>
    </source>
</reference>
<feature type="transmembrane region" description="Helical" evidence="24">
    <location>
        <begin position="231"/>
        <end position="253"/>
    </location>
</feature>
<name>A0AAV2ZBY0_9STRA</name>
<keyword evidence="16 24" id="KW-1133">Transmembrane helix</keyword>
<keyword evidence="14" id="KW-0460">Magnesium</keyword>
<keyword evidence="9" id="KW-0547">Nucleotide-binding</keyword>
<dbReference type="SUPFAM" id="SSF53300">
    <property type="entry name" value="vWA-like"/>
    <property type="match status" value="1"/>
</dbReference>
<evidence type="ECO:0000256" key="3">
    <source>
        <dbReference type="ARBA" id="ARBA00007726"/>
    </source>
</evidence>
<dbReference type="InterPro" id="IPR012337">
    <property type="entry name" value="RNaseH-like_sf"/>
</dbReference>
<dbReference type="InterPro" id="IPR043502">
    <property type="entry name" value="DNA/RNA_pol_sf"/>
</dbReference>
<keyword evidence="15" id="KW-1278">Translocase</keyword>
<organism evidence="26 27">
    <name type="scientific">Lagenidium giganteum</name>
    <dbReference type="NCBI Taxonomy" id="4803"/>
    <lineage>
        <taxon>Eukaryota</taxon>
        <taxon>Sar</taxon>
        <taxon>Stramenopiles</taxon>
        <taxon>Oomycota</taxon>
        <taxon>Peronosporomycetes</taxon>
        <taxon>Pythiales</taxon>
        <taxon>Pythiaceae</taxon>
    </lineage>
</organism>
<dbReference type="InterPro" id="IPR000477">
    <property type="entry name" value="RT_dom"/>
</dbReference>
<dbReference type="Gene3D" id="2.70.150.10">
    <property type="entry name" value="Calcium-transporting ATPase, cytoplasmic transduction domain A"/>
    <property type="match status" value="1"/>
</dbReference>
<evidence type="ECO:0000256" key="5">
    <source>
        <dbReference type="ARBA" id="ARBA00012476"/>
    </source>
</evidence>
<dbReference type="SMART" id="SM00559">
    <property type="entry name" value="Ku78"/>
    <property type="match status" value="1"/>
</dbReference>
<dbReference type="SUPFAM" id="SSF81653">
    <property type="entry name" value="Calcium ATPase, transduction domain A"/>
    <property type="match status" value="1"/>
</dbReference>
<comment type="similarity">
    <text evidence="3">Belongs to the ku80 family.</text>
</comment>
<evidence type="ECO:0000256" key="16">
    <source>
        <dbReference type="ARBA" id="ARBA00022989"/>
    </source>
</evidence>
<dbReference type="InterPro" id="IPR014893">
    <property type="entry name" value="Ku_PK_bind"/>
</dbReference>
<dbReference type="InterPro" id="IPR006164">
    <property type="entry name" value="DNA_bd_Ku70/Ku80"/>
</dbReference>
<dbReference type="PANTHER" id="PTHR42861">
    <property type="entry name" value="CALCIUM-TRANSPORTING ATPASE"/>
    <property type="match status" value="1"/>
</dbReference>
<dbReference type="PRINTS" id="PR00119">
    <property type="entry name" value="CATATPASE"/>
</dbReference>
<dbReference type="FunFam" id="3.40.50.1000:FF:000211">
    <property type="entry name" value="Plasma membrane ATPase"/>
    <property type="match status" value="1"/>
</dbReference>
<evidence type="ECO:0000256" key="7">
    <source>
        <dbReference type="ARBA" id="ARBA00022692"/>
    </source>
</evidence>
<dbReference type="Pfam" id="PF00690">
    <property type="entry name" value="Cation_ATPase_N"/>
    <property type="match status" value="1"/>
</dbReference>
<evidence type="ECO:0000256" key="2">
    <source>
        <dbReference type="ARBA" id="ARBA00004141"/>
    </source>
</evidence>
<dbReference type="GO" id="GO:0016020">
    <property type="term" value="C:membrane"/>
    <property type="evidence" value="ECO:0007669"/>
    <property type="project" value="UniProtKB-SubCell"/>
</dbReference>
<dbReference type="SFLD" id="SFLDF00027">
    <property type="entry name" value="p-type_atpase"/>
    <property type="match status" value="1"/>
</dbReference>
<evidence type="ECO:0000313" key="26">
    <source>
        <dbReference type="EMBL" id="DBA04493.1"/>
    </source>
</evidence>
<dbReference type="SUPFAM" id="SSF53098">
    <property type="entry name" value="Ribonuclease H-like"/>
    <property type="match status" value="1"/>
</dbReference>
<proteinExistence type="inferred from homology"/>
<feature type="transmembrane region" description="Helical" evidence="24">
    <location>
        <begin position="639"/>
        <end position="661"/>
    </location>
</feature>
<dbReference type="Pfam" id="PF02735">
    <property type="entry name" value="Ku"/>
    <property type="match status" value="1"/>
</dbReference>
<dbReference type="InterPro" id="IPR006534">
    <property type="entry name" value="P-type_ATPase_IIIA"/>
</dbReference>
<feature type="region of interest" description="Disordered" evidence="23">
    <location>
        <begin position="2419"/>
        <end position="2457"/>
    </location>
</feature>
<keyword evidence="6" id="KW-0597">Phosphoprotein</keyword>
<dbReference type="PROSITE" id="PS50994">
    <property type="entry name" value="INTEGRASE"/>
    <property type="match status" value="1"/>
</dbReference>
<keyword evidence="27" id="KW-1185">Reference proteome</keyword>
<dbReference type="GO" id="GO:0042162">
    <property type="term" value="F:telomeric DNA binding"/>
    <property type="evidence" value="ECO:0007669"/>
    <property type="project" value="InterPro"/>
</dbReference>
<dbReference type="Gene3D" id="3.30.420.10">
    <property type="entry name" value="Ribonuclease H-like superfamily/Ribonuclease H"/>
    <property type="match status" value="1"/>
</dbReference>
<dbReference type="InterPro" id="IPR001584">
    <property type="entry name" value="Integrase_cat-core"/>
</dbReference>
<dbReference type="InterPro" id="IPR018303">
    <property type="entry name" value="ATPase_P-typ_P_site"/>
</dbReference>
<keyword evidence="19" id="KW-0233">DNA recombination</keyword>
<dbReference type="InterPro" id="IPR043128">
    <property type="entry name" value="Rev_trsase/Diguanyl_cyclase"/>
</dbReference>
<evidence type="ECO:0000256" key="18">
    <source>
        <dbReference type="ARBA" id="ARBA00023136"/>
    </source>
</evidence>
<dbReference type="SUPFAM" id="SSF56784">
    <property type="entry name" value="HAD-like"/>
    <property type="match status" value="1"/>
</dbReference>
<dbReference type="Gene3D" id="3.40.1110.10">
    <property type="entry name" value="Calcium-transporting ATPase, cytoplasmic domain N"/>
    <property type="match status" value="1"/>
</dbReference>
<dbReference type="InterPro" id="IPR008250">
    <property type="entry name" value="ATPase_P-typ_transduc_dom_A_sf"/>
</dbReference>
<dbReference type="EC" id="7.1.2.1" evidence="5"/>
<dbReference type="SUPFAM" id="SSF101420">
    <property type="entry name" value="C-terminal domain of Ku80"/>
    <property type="match status" value="1"/>
</dbReference>
<evidence type="ECO:0000256" key="13">
    <source>
        <dbReference type="ARBA" id="ARBA00022840"/>
    </source>
</evidence>
<dbReference type="InterPro" id="IPR016194">
    <property type="entry name" value="SPOC-like_C_dom_sf"/>
</dbReference>
<comment type="caution">
    <text evidence="26">The sequence shown here is derived from an EMBL/GenBank/DDBJ whole genome shotgun (WGS) entry which is preliminary data.</text>
</comment>
<evidence type="ECO:0000256" key="9">
    <source>
        <dbReference type="ARBA" id="ARBA00022741"/>
    </source>
</evidence>
<dbReference type="NCBIfam" id="TIGR01494">
    <property type="entry name" value="ATPase_P-type"/>
    <property type="match status" value="2"/>
</dbReference>
<dbReference type="InterPro" id="IPR036412">
    <property type="entry name" value="HAD-like_sf"/>
</dbReference>
<dbReference type="SFLD" id="SFLDS00003">
    <property type="entry name" value="Haloacid_Dehalogenase"/>
    <property type="match status" value="1"/>
</dbReference>
<dbReference type="NCBIfam" id="TIGR01647">
    <property type="entry name" value="ATPase-IIIA_H"/>
    <property type="match status" value="1"/>
</dbReference>
<dbReference type="Pfam" id="PF03731">
    <property type="entry name" value="Ku_N"/>
    <property type="match status" value="1"/>
</dbReference>
<comment type="similarity">
    <text evidence="4">Belongs to the cation transport ATPase (P-type) (TC 3.A.3) family. Type IIIA subfamily.</text>
</comment>
<dbReference type="Gene3D" id="3.30.70.270">
    <property type="match status" value="1"/>
</dbReference>
<dbReference type="SUPFAM" id="SSF56672">
    <property type="entry name" value="DNA/RNA polymerases"/>
    <property type="match status" value="1"/>
</dbReference>
<dbReference type="GO" id="GO:0004386">
    <property type="term" value="F:helicase activity"/>
    <property type="evidence" value="ECO:0007669"/>
    <property type="project" value="UniProtKB-KW"/>
</dbReference>
<dbReference type="Gene3D" id="1.10.1600.10">
    <property type="match status" value="1"/>
</dbReference>
<dbReference type="InterPro" id="IPR059000">
    <property type="entry name" value="ATPase_P-type_domA"/>
</dbReference>
<dbReference type="InterPro" id="IPR036494">
    <property type="entry name" value="Ku_C_sf"/>
</dbReference>